<keyword evidence="7" id="KW-1185">Reference proteome</keyword>
<dbReference type="RefSeq" id="WP_099020301.1">
    <property type="nucleotide sequence ID" value="NZ_NIHB01000007.1"/>
</dbReference>
<organism evidence="6 7">
    <name type="scientific">Marinicella litoralis</name>
    <dbReference type="NCBI Taxonomy" id="644220"/>
    <lineage>
        <taxon>Bacteria</taxon>
        <taxon>Pseudomonadati</taxon>
        <taxon>Pseudomonadota</taxon>
        <taxon>Gammaproteobacteria</taxon>
        <taxon>Lysobacterales</taxon>
        <taxon>Marinicellaceae</taxon>
        <taxon>Marinicella</taxon>
    </lineage>
</organism>
<dbReference type="GO" id="GO:1990904">
    <property type="term" value="C:ribonucleoprotein complex"/>
    <property type="evidence" value="ECO:0007669"/>
    <property type="project" value="UniProtKB-KW"/>
</dbReference>
<accession>A0A4R6XIU1</accession>
<evidence type="ECO:0000313" key="6">
    <source>
        <dbReference type="EMBL" id="TDR19406.1"/>
    </source>
</evidence>
<dbReference type="GO" id="GO:0005840">
    <property type="term" value="C:ribosome"/>
    <property type="evidence" value="ECO:0007669"/>
    <property type="project" value="UniProtKB-KW"/>
</dbReference>
<evidence type="ECO:0000256" key="4">
    <source>
        <dbReference type="ARBA" id="ARBA00035204"/>
    </source>
</evidence>
<dbReference type="Proteomes" id="UP000295724">
    <property type="component" value="Unassembled WGS sequence"/>
</dbReference>
<evidence type="ECO:0000313" key="7">
    <source>
        <dbReference type="Proteomes" id="UP000295724"/>
    </source>
</evidence>
<proteinExistence type="inferred from homology"/>
<dbReference type="GO" id="GO:0006412">
    <property type="term" value="P:translation"/>
    <property type="evidence" value="ECO:0007669"/>
    <property type="project" value="UniProtKB-UniRule"/>
</dbReference>
<dbReference type="CDD" id="cd00427">
    <property type="entry name" value="Ribosomal_L29_HIP"/>
    <property type="match status" value="1"/>
</dbReference>
<dbReference type="SUPFAM" id="SSF46561">
    <property type="entry name" value="Ribosomal protein L29 (L29p)"/>
    <property type="match status" value="1"/>
</dbReference>
<dbReference type="AlphaFoldDB" id="A0A4R6XIU1"/>
<dbReference type="OrthoDB" id="9815192at2"/>
<comment type="similarity">
    <text evidence="1 5">Belongs to the universal ribosomal protein uL29 family.</text>
</comment>
<protein>
    <recommendedName>
        <fullName evidence="4 5">Large ribosomal subunit protein uL29</fullName>
    </recommendedName>
</protein>
<dbReference type="Pfam" id="PF00831">
    <property type="entry name" value="Ribosomal_L29"/>
    <property type="match status" value="1"/>
</dbReference>
<evidence type="ECO:0000256" key="1">
    <source>
        <dbReference type="ARBA" id="ARBA00009254"/>
    </source>
</evidence>
<keyword evidence="3 5" id="KW-0687">Ribonucleoprotein</keyword>
<dbReference type="NCBIfam" id="TIGR00012">
    <property type="entry name" value="L29"/>
    <property type="match status" value="1"/>
</dbReference>
<dbReference type="InterPro" id="IPR001854">
    <property type="entry name" value="Ribosomal_uL29"/>
</dbReference>
<evidence type="ECO:0000256" key="2">
    <source>
        <dbReference type="ARBA" id="ARBA00022980"/>
    </source>
</evidence>
<evidence type="ECO:0000256" key="5">
    <source>
        <dbReference type="HAMAP-Rule" id="MF_00374"/>
    </source>
</evidence>
<sequence>MQAKELKSKDLAELQEELNGLLQKQFDLRMARGNGQLTKIHLLRDVRRDIARVRTVMNQVKG</sequence>
<dbReference type="InterPro" id="IPR036049">
    <property type="entry name" value="Ribosomal_uL29_sf"/>
</dbReference>
<gene>
    <name evidence="5" type="primary">rpmC</name>
    <name evidence="6" type="ORF">C8D91_1956</name>
</gene>
<evidence type="ECO:0000256" key="3">
    <source>
        <dbReference type="ARBA" id="ARBA00023274"/>
    </source>
</evidence>
<dbReference type="Gene3D" id="1.10.287.310">
    <property type="match status" value="1"/>
</dbReference>
<comment type="caution">
    <text evidence="6">The sequence shown here is derived from an EMBL/GenBank/DDBJ whole genome shotgun (WGS) entry which is preliminary data.</text>
</comment>
<dbReference type="EMBL" id="SNZB01000004">
    <property type="protein sequence ID" value="TDR19406.1"/>
    <property type="molecule type" value="Genomic_DNA"/>
</dbReference>
<keyword evidence="2 5" id="KW-0689">Ribosomal protein</keyword>
<reference evidence="6 7" key="1">
    <citation type="submission" date="2019-03" db="EMBL/GenBank/DDBJ databases">
        <title>Genomic Encyclopedia of Type Strains, Phase IV (KMG-IV): sequencing the most valuable type-strain genomes for metagenomic binning, comparative biology and taxonomic classification.</title>
        <authorList>
            <person name="Goeker M."/>
        </authorList>
    </citation>
    <scope>NUCLEOTIDE SEQUENCE [LARGE SCALE GENOMIC DNA]</scope>
    <source>
        <strain evidence="6 7">DSM 25488</strain>
    </source>
</reference>
<dbReference type="HAMAP" id="MF_00374">
    <property type="entry name" value="Ribosomal_uL29"/>
    <property type="match status" value="1"/>
</dbReference>
<name>A0A4R6XIU1_9GAMM</name>
<dbReference type="FunFam" id="1.10.287.310:FF:000001">
    <property type="entry name" value="50S ribosomal protein L29"/>
    <property type="match status" value="1"/>
</dbReference>
<dbReference type="GO" id="GO:0003735">
    <property type="term" value="F:structural constituent of ribosome"/>
    <property type="evidence" value="ECO:0007669"/>
    <property type="project" value="InterPro"/>
</dbReference>